<evidence type="ECO:0000313" key="2">
    <source>
        <dbReference type="EMBL" id="KAJ7707257.1"/>
    </source>
</evidence>
<proteinExistence type="predicted"/>
<evidence type="ECO:0000256" key="1">
    <source>
        <dbReference type="SAM" id="MobiDB-lite"/>
    </source>
</evidence>
<feature type="compositionally biased region" description="Basic and acidic residues" evidence="1">
    <location>
        <begin position="75"/>
        <end position="91"/>
    </location>
</feature>
<dbReference type="AlphaFoldDB" id="A0AAD7GXH8"/>
<comment type="caution">
    <text evidence="2">The sequence shown here is derived from an EMBL/GenBank/DDBJ whole genome shotgun (WGS) entry which is preliminary data.</text>
</comment>
<gene>
    <name evidence="2" type="ORF">B0H16DRAFT_1481609</name>
</gene>
<protein>
    <submittedName>
        <fullName evidence="2">Uncharacterized protein</fullName>
    </submittedName>
</protein>
<sequence length="446" mass="49752">MSVWESVVAHLRSNTTTDWTGSQGHVWTPPPASIDKLQILANPQTQRAEDATNMHERCPGVTNASRTNWSRTPKSQRERRLDPEAPNRNEDCGDNGKGPHGCARRRDNARLDWMTSTKCGPVGVVKPSPLTTPHFRQSTNASRGRCPRYPRTSSRSLPPPSSFVENEACEKMRHRHQNPTLAGLDLQLPTRNKKAVPGGITPRWMGSRNDLVRRADVGDQMKNEDESRARPGSKWARVGDVQGRREGRPTWTGPPKSEGKKRKAPDLRRGRRGGWTGRDEGRPWRGKNKKAYEKGWEEKSRLLFGNFSSSAPAVDAAQRYSPRSTHIASQIHEIAPTKRTHSALNSWRQNCLVPKKTPPKKGIGEKFPARKNRWSTNKNMKTHPNPPQSSRLRRAGRTAAEGMTPATEVAERLVQHLCVGGKEEGQGRPPIRRSSFGAVELGGVLG</sequence>
<feature type="compositionally biased region" description="Basic and acidic residues" evidence="1">
    <location>
        <begin position="215"/>
        <end position="229"/>
    </location>
</feature>
<feature type="region of interest" description="Disordered" evidence="1">
    <location>
        <begin position="45"/>
        <end position="104"/>
    </location>
</feature>
<accession>A0AAD7GXH8</accession>
<reference evidence="2" key="1">
    <citation type="submission" date="2023-03" db="EMBL/GenBank/DDBJ databases">
        <title>Massive genome expansion in bonnet fungi (Mycena s.s.) driven by repeated elements and novel gene families across ecological guilds.</title>
        <authorList>
            <consortium name="Lawrence Berkeley National Laboratory"/>
            <person name="Harder C.B."/>
            <person name="Miyauchi S."/>
            <person name="Viragh M."/>
            <person name="Kuo A."/>
            <person name="Thoen E."/>
            <person name="Andreopoulos B."/>
            <person name="Lu D."/>
            <person name="Skrede I."/>
            <person name="Drula E."/>
            <person name="Henrissat B."/>
            <person name="Morin E."/>
            <person name="Kohler A."/>
            <person name="Barry K."/>
            <person name="LaButti K."/>
            <person name="Morin E."/>
            <person name="Salamov A."/>
            <person name="Lipzen A."/>
            <person name="Mereny Z."/>
            <person name="Hegedus B."/>
            <person name="Baldrian P."/>
            <person name="Stursova M."/>
            <person name="Weitz H."/>
            <person name="Taylor A."/>
            <person name="Grigoriev I.V."/>
            <person name="Nagy L.G."/>
            <person name="Martin F."/>
            <person name="Kauserud H."/>
        </authorList>
    </citation>
    <scope>NUCLEOTIDE SEQUENCE</scope>
    <source>
        <strain evidence="2">CBHHK182m</strain>
    </source>
</reference>
<feature type="region of interest" description="Disordered" evidence="1">
    <location>
        <begin position="215"/>
        <end position="292"/>
    </location>
</feature>
<dbReference type="Proteomes" id="UP001215598">
    <property type="component" value="Unassembled WGS sequence"/>
</dbReference>
<feature type="compositionally biased region" description="Low complexity" evidence="1">
    <location>
        <begin position="147"/>
        <end position="156"/>
    </location>
</feature>
<feature type="region of interest" description="Disordered" evidence="1">
    <location>
        <begin position="375"/>
        <end position="396"/>
    </location>
</feature>
<keyword evidence="3" id="KW-1185">Reference proteome</keyword>
<evidence type="ECO:0000313" key="3">
    <source>
        <dbReference type="Proteomes" id="UP001215598"/>
    </source>
</evidence>
<organism evidence="2 3">
    <name type="scientific">Mycena metata</name>
    <dbReference type="NCBI Taxonomy" id="1033252"/>
    <lineage>
        <taxon>Eukaryota</taxon>
        <taxon>Fungi</taxon>
        <taxon>Dikarya</taxon>
        <taxon>Basidiomycota</taxon>
        <taxon>Agaricomycotina</taxon>
        <taxon>Agaricomycetes</taxon>
        <taxon>Agaricomycetidae</taxon>
        <taxon>Agaricales</taxon>
        <taxon>Marasmiineae</taxon>
        <taxon>Mycenaceae</taxon>
        <taxon>Mycena</taxon>
    </lineage>
</organism>
<feature type="compositionally biased region" description="Basic and acidic residues" evidence="1">
    <location>
        <begin position="47"/>
        <end position="58"/>
    </location>
</feature>
<dbReference type="EMBL" id="JARKIB010000444">
    <property type="protein sequence ID" value="KAJ7707257.1"/>
    <property type="molecule type" value="Genomic_DNA"/>
</dbReference>
<feature type="compositionally biased region" description="Polar residues" evidence="1">
    <location>
        <begin position="62"/>
        <end position="73"/>
    </location>
</feature>
<name>A0AAD7GXH8_9AGAR</name>
<feature type="compositionally biased region" description="Polar residues" evidence="1">
    <location>
        <begin position="129"/>
        <end position="142"/>
    </location>
</feature>
<feature type="region of interest" description="Disordered" evidence="1">
    <location>
        <begin position="124"/>
        <end position="162"/>
    </location>
</feature>